<comment type="caution">
    <text evidence="1">The sequence shown here is derived from an EMBL/GenBank/DDBJ whole genome shotgun (WGS) entry which is preliminary data.</text>
</comment>
<protein>
    <submittedName>
        <fullName evidence="1">Uncharacterized protein</fullName>
    </submittedName>
</protein>
<name>A0ABR4I0Y7_9EURO</name>
<dbReference type="Pfam" id="PF11951">
    <property type="entry name" value="Fungal_trans_2"/>
    <property type="match status" value="1"/>
</dbReference>
<organism evidence="1 2">
    <name type="scientific">Aspergillus cavernicola</name>
    <dbReference type="NCBI Taxonomy" id="176166"/>
    <lineage>
        <taxon>Eukaryota</taxon>
        <taxon>Fungi</taxon>
        <taxon>Dikarya</taxon>
        <taxon>Ascomycota</taxon>
        <taxon>Pezizomycotina</taxon>
        <taxon>Eurotiomycetes</taxon>
        <taxon>Eurotiomycetidae</taxon>
        <taxon>Eurotiales</taxon>
        <taxon>Aspergillaceae</taxon>
        <taxon>Aspergillus</taxon>
        <taxon>Aspergillus subgen. Nidulantes</taxon>
    </lineage>
</organism>
<dbReference type="PANTHER" id="PTHR38111:SF6">
    <property type="entry name" value="FINGER DOMAIN PROTEIN, PUTATIVE (AFU_ORTHOLOGUE AFUA_8G01940)-RELATED"/>
    <property type="match status" value="1"/>
</dbReference>
<dbReference type="Proteomes" id="UP001610335">
    <property type="component" value="Unassembled WGS sequence"/>
</dbReference>
<reference evidence="1 2" key="1">
    <citation type="submission" date="2024-07" db="EMBL/GenBank/DDBJ databases">
        <title>Section-level genome sequencing and comparative genomics of Aspergillus sections Usti and Cavernicolus.</title>
        <authorList>
            <consortium name="Lawrence Berkeley National Laboratory"/>
            <person name="Nybo J.L."/>
            <person name="Vesth T.C."/>
            <person name="Theobald S."/>
            <person name="Frisvad J.C."/>
            <person name="Larsen T.O."/>
            <person name="Kjaerboelling I."/>
            <person name="Rothschild-Mancinelli K."/>
            <person name="Lyhne E.K."/>
            <person name="Kogle M.E."/>
            <person name="Barry K."/>
            <person name="Clum A."/>
            <person name="Na H."/>
            <person name="Ledsgaard L."/>
            <person name="Lin J."/>
            <person name="Lipzen A."/>
            <person name="Kuo A."/>
            <person name="Riley R."/>
            <person name="Mondo S."/>
            <person name="LaButti K."/>
            <person name="Haridas S."/>
            <person name="Pangalinan J."/>
            <person name="Salamov A.A."/>
            <person name="Simmons B.A."/>
            <person name="Magnuson J.K."/>
            <person name="Chen J."/>
            <person name="Drula E."/>
            <person name="Henrissat B."/>
            <person name="Wiebenga A."/>
            <person name="Lubbers R.J."/>
            <person name="Gomes A.C."/>
            <person name="Makela M.R."/>
            <person name="Stajich J."/>
            <person name="Grigoriev I.V."/>
            <person name="Mortensen U.H."/>
            <person name="De vries R.P."/>
            <person name="Baker S.E."/>
            <person name="Andersen M.R."/>
        </authorList>
    </citation>
    <scope>NUCLEOTIDE SEQUENCE [LARGE SCALE GENOMIC DNA]</scope>
    <source>
        <strain evidence="1 2">CBS 600.67</strain>
    </source>
</reference>
<dbReference type="PANTHER" id="PTHR38111">
    <property type="entry name" value="ZN(2)-C6 FUNGAL-TYPE DOMAIN-CONTAINING PROTEIN-RELATED"/>
    <property type="match status" value="1"/>
</dbReference>
<evidence type="ECO:0000313" key="1">
    <source>
        <dbReference type="EMBL" id="KAL2821409.1"/>
    </source>
</evidence>
<dbReference type="EMBL" id="JBFXLS010000063">
    <property type="protein sequence ID" value="KAL2821409.1"/>
    <property type="molecule type" value="Genomic_DNA"/>
</dbReference>
<keyword evidence="2" id="KW-1185">Reference proteome</keyword>
<dbReference type="InterPro" id="IPR021858">
    <property type="entry name" value="Fun_TF"/>
</dbReference>
<accession>A0ABR4I0Y7</accession>
<gene>
    <name evidence="1" type="ORF">BDW59DRAFT_150065</name>
</gene>
<evidence type="ECO:0000313" key="2">
    <source>
        <dbReference type="Proteomes" id="UP001610335"/>
    </source>
</evidence>
<sequence length="363" mass="40713">MVSTILFPATYAAFYKRVDQDITAFVRDDQRAQCPAMEWMVRCYVTWYIAKRNNDNERLDQSRYIYGVLLRYLRGILDHPRQRQSDVAVVIAVLLVLYELFDESSPEAWLVHLKGVKELLRQRGANVHLKGFSRTLLLTCRGFFIAEAFAMQEDCFLAESAWMAVSKKAFEREERAGRGCRLVSLIDKAYREIVRVPGLVVQVRSVMGSGCELRNDDGVGGWSSREEIRAKIQRSLAVLRRLRRSFTCAAELDVTPGRVADLDSNSEPLIDVRYLPEIARYNLHGVCAVEGLLDRLIETLGDENNGTSVQRGSGGRVAISERIRRDTTAIVKSGRTLGSSLLAGGSMDDMFLTMGAMAIGTAT</sequence>
<proteinExistence type="predicted"/>
<dbReference type="InterPro" id="IPR053178">
    <property type="entry name" value="Osmoadaptation_assoc"/>
</dbReference>